<reference evidence="5" key="1">
    <citation type="submission" date="2023-05" db="EMBL/GenBank/DDBJ databases">
        <authorList>
            <person name="Huff M."/>
        </authorList>
    </citation>
    <scope>NUCLEOTIDE SEQUENCE</scope>
</reference>
<accession>A0AAD2DIV5</accession>
<dbReference type="PANTHER" id="PTHR33214">
    <property type="entry name" value="BIFUNCTIONAL INHIBITOR/LIPID-TRANSFER PROTEIN/SEED STORAGE 2S ALBUMIN SUPERFAMILY PROTEIN"/>
    <property type="match status" value="1"/>
</dbReference>
<feature type="domain" description="Bifunctional inhibitor/plant lipid transfer protein/seed storage helical" evidence="4">
    <location>
        <begin position="32"/>
        <end position="95"/>
    </location>
</feature>
<evidence type="ECO:0000256" key="3">
    <source>
        <dbReference type="SAM" id="SignalP"/>
    </source>
</evidence>
<dbReference type="InterPro" id="IPR036312">
    <property type="entry name" value="Bifun_inhib/LTP/seed_sf"/>
</dbReference>
<dbReference type="Proteomes" id="UP000834106">
    <property type="component" value="Chromosome 1"/>
</dbReference>
<keyword evidence="2" id="KW-0446">Lipid-binding</keyword>
<proteinExistence type="predicted"/>
<dbReference type="GO" id="GO:0008289">
    <property type="term" value="F:lipid binding"/>
    <property type="evidence" value="ECO:0007669"/>
    <property type="project" value="UniProtKB-KW"/>
</dbReference>
<feature type="signal peptide" evidence="3">
    <location>
        <begin position="1"/>
        <end position="26"/>
    </location>
</feature>
<keyword evidence="1" id="KW-0813">Transport</keyword>
<sequence length="144" mass="15407">MKKAASIALCLAVVVLLLGELHETEAVNCSPLELSSCAEAIMMSLPPSGACCSKLKEQEPCLCGYIKDPSLSQQKYAGSKDHLDGIQGPGKCNASVVVPVLVNAGDGYGARGFVNSTKLDRGIQQRFEIRRKMDDKDCNECIES</sequence>
<evidence type="ECO:0000256" key="2">
    <source>
        <dbReference type="ARBA" id="ARBA00023121"/>
    </source>
</evidence>
<protein>
    <recommendedName>
        <fullName evidence="4">Bifunctional inhibitor/plant lipid transfer protein/seed storage helical domain-containing protein</fullName>
    </recommendedName>
</protein>
<dbReference type="CDD" id="cd01959">
    <property type="entry name" value="nsLTP2"/>
    <property type="match status" value="1"/>
</dbReference>
<feature type="chain" id="PRO_5042036513" description="Bifunctional inhibitor/plant lipid transfer protein/seed storage helical domain-containing protein" evidence="3">
    <location>
        <begin position="27"/>
        <end position="144"/>
    </location>
</feature>
<evidence type="ECO:0000259" key="4">
    <source>
        <dbReference type="Pfam" id="PF00234"/>
    </source>
</evidence>
<keyword evidence="6" id="KW-1185">Reference proteome</keyword>
<gene>
    <name evidence="5" type="ORF">FPE_LOCUS412</name>
</gene>
<dbReference type="Pfam" id="PF00234">
    <property type="entry name" value="Tryp_alpha_amyl"/>
    <property type="match status" value="1"/>
</dbReference>
<dbReference type="GO" id="GO:0006869">
    <property type="term" value="P:lipid transport"/>
    <property type="evidence" value="ECO:0007669"/>
    <property type="project" value="InterPro"/>
</dbReference>
<evidence type="ECO:0000313" key="6">
    <source>
        <dbReference type="Proteomes" id="UP000834106"/>
    </source>
</evidence>
<dbReference type="SUPFAM" id="SSF47699">
    <property type="entry name" value="Bifunctional inhibitor/lipid-transfer protein/seed storage 2S albumin"/>
    <property type="match status" value="1"/>
</dbReference>
<dbReference type="InterPro" id="IPR016140">
    <property type="entry name" value="Bifunc_inhib/LTP/seed_store"/>
</dbReference>
<dbReference type="EMBL" id="OU503036">
    <property type="protein sequence ID" value="CAI9752981.1"/>
    <property type="molecule type" value="Genomic_DNA"/>
</dbReference>
<keyword evidence="3" id="KW-0732">Signal</keyword>
<dbReference type="PANTHER" id="PTHR33214:SF69">
    <property type="entry name" value="BIFUNCTIONAL INHIBITOR_LIPID-TRANSFER PROTEIN_SEED STORAGE 2S ALBUMIN SUPERFAMILY PROTEIN"/>
    <property type="match status" value="1"/>
</dbReference>
<evidence type="ECO:0000256" key="1">
    <source>
        <dbReference type="ARBA" id="ARBA00022448"/>
    </source>
</evidence>
<name>A0AAD2DIV5_9LAMI</name>
<dbReference type="AlphaFoldDB" id="A0AAD2DIV5"/>
<evidence type="ECO:0000313" key="5">
    <source>
        <dbReference type="EMBL" id="CAI9752981.1"/>
    </source>
</evidence>
<organism evidence="5 6">
    <name type="scientific">Fraxinus pennsylvanica</name>
    <dbReference type="NCBI Taxonomy" id="56036"/>
    <lineage>
        <taxon>Eukaryota</taxon>
        <taxon>Viridiplantae</taxon>
        <taxon>Streptophyta</taxon>
        <taxon>Embryophyta</taxon>
        <taxon>Tracheophyta</taxon>
        <taxon>Spermatophyta</taxon>
        <taxon>Magnoliopsida</taxon>
        <taxon>eudicotyledons</taxon>
        <taxon>Gunneridae</taxon>
        <taxon>Pentapetalae</taxon>
        <taxon>asterids</taxon>
        <taxon>lamiids</taxon>
        <taxon>Lamiales</taxon>
        <taxon>Oleaceae</taxon>
        <taxon>Oleeae</taxon>
        <taxon>Fraxinus</taxon>
    </lineage>
</organism>
<dbReference type="InterPro" id="IPR033872">
    <property type="entry name" value="nsLTP2"/>
</dbReference>
<dbReference type="Gene3D" id="1.10.110.10">
    <property type="entry name" value="Plant lipid-transfer and hydrophobic proteins"/>
    <property type="match status" value="1"/>
</dbReference>